<dbReference type="InterPro" id="IPR016181">
    <property type="entry name" value="Acyl_CoA_acyltransferase"/>
</dbReference>
<dbReference type="EMBL" id="JAVRRT010000006">
    <property type="protein sequence ID" value="KAK5171226.1"/>
    <property type="molecule type" value="Genomic_DNA"/>
</dbReference>
<protein>
    <recommendedName>
        <fullName evidence="2">N-acetyltransferase domain-containing protein</fullName>
    </recommendedName>
</protein>
<proteinExistence type="predicted"/>
<dbReference type="RefSeq" id="XP_064660254.1">
    <property type="nucleotide sequence ID" value="XM_064801624.1"/>
</dbReference>
<name>A0AAV9PCY6_9PEZI</name>
<dbReference type="InterPro" id="IPR052523">
    <property type="entry name" value="Trichothecene_AcTrans"/>
</dbReference>
<evidence type="ECO:0000313" key="4">
    <source>
        <dbReference type="Proteomes" id="UP001337655"/>
    </source>
</evidence>
<organism evidence="3 4">
    <name type="scientific">Saxophila tyrrhenica</name>
    <dbReference type="NCBI Taxonomy" id="1690608"/>
    <lineage>
        <taxon>Eukaryota</taxon>
        <taxon>Fungi</taxon>
        <taxon>Dikarya</taxon>
        <taxon>Ascomycota</taxon>
        <taxon>Pezizomycotina</taxon>
        <taxon>Dothideomycetes</taxon>
        <taxon>Dothideomycetidae</taxon>
        <taxon>Mycosphaerellales</taxon>
        <taxon>Extremaceae</taxon>
        <taxon>Saxophila</taxon>
    </lineage>
</organism>
<accession>A0AAV9PCY6</accession>
<dbReference type="Pfam" id="PF00583">
    <property type="entry name" value="Acetyltransf_1"/>
    <property type="match status" value="1"/>
</dbReference>
<sequence length="210" mass="23040">MATLLDDIVIREAVTADIDSMTMIIPRAYDADAFLNFIFPDTPTIRDWWTKVYTSAIQSPAYTILVAVEEATVIGVLTLHLYRPENAHLGKRDGICTLVPLTDDHHQELKKALVEQASDRQKILQEQSNLMIDLLGVDRKYQSKGIGGQLVKRAGAVADSESAAIFLQTTQAKAYYLKLALGFEVRGEDDPNAPGGVIVRPSPASSRGSQ</sequence>
<dbReference type="Gene3D" id="3.40.630.30">
    <property type="match status" value="1"/>
</dbReference>
<evidence type="ECO:0000256" key="1">
    <source>
        <dbReference type="SAM" id="MobiDB-lite"/>
    </source>
</evidence>
<feature type="domain" description="N-acetyltransferase" evidence="2">
    <location>
        <begin position="8"/>
        <end position="204"/>
    </location>
</feature>
<gene>
    <name evidence="3" type="ORF">LTR77_004370</name>
</gene>
<dbReference type="SUPFAM" id="SSF55729">
    <property type="entry name" value="Acyl-CoA N-acyltransferases (Nat)"/>
    <property type="match status" value="1"/>
</dbReference>
<dbReference type="GeneID" id="89925716"/>
<keyword evidence="4" id="KW-1185">Reference proteome</keyword>
<evidence type="ECO:0000259" key="2">
    <source>
        <dbReference type="PROSITE" id="PS51186"/>
    </source>
</evidence>
<dbReference type="PANTHER" id="PTHR42791">
    <property type="entry name" value="GNAT FAMILY ACETYLTRANSFERASE"/>
    <property type="match status" value="1"/>
</dbReference>
<dbReference type="Proteomes" id="UP001337655">
    <property type="component" value="Unassembled WGS sequence"/>
</dbReference>
<evidence type="ECO:0000313" key="3">
    <source>
        <dbReference type="EMBL" id="KAK5171226.1"/>
    </source>
</evidence>
<dbReference type="PANTHER" id="PTHR42791:SF2">
    <property type="entry name" value="N-ACETYLTRANSFERASE DOMAIN-CONTAINING PROTEIN"/>
    <property type="match status" value="1"/>
</dbReference>
<feature type="region of interest" description="Disordered" evidence="1">
    <location>
        <begin position="189"/>
        <end position="210"/>
    </location>
</feature>
<dbReference type="InterPro" id="IPR000182">
    <property type="entry name" value="GNAT_dom"/>
</dbReference>
<dbReference type="AlphaFoldDB" id="A0AAV9PCY6"/>
<comment type="caution">
    <text evidence="3">The sequence shown here is derived from an EMBL/GenBank/DDBJ whole genome shotgun (WGS) entry which is preliminary data.</text>
</comment>
<dbReference type="GO" id="GO:0016747">
    <property type="term" value="F:acyltransferase activity, transferring groups other than amino-acyl groups"/>
    <property type="evidence" value="ECO:0007669"/>
    <property type="project" value="InterPro"/>
</dbReference>
<dbReference type="PROSITE" id="PS51186">
    <property type="entry name" value="GNAT"/>
    <property type="match status" value="1"/>
</dbReference>
<reference evidence="3 4" key="1">
    <citation type="submission" date="2023-08" db="EMBL/GenBank/DDBJ databases">
        <title>Black Yeasts Isolated from many extreme environments.</title>
        <authorList>
            <person name="Coleine C."/>
            <person name="Stajich J.E."/>
            <person name="Selbmann L."/>
        </authorList>
    </citation>
    <scope>NUCLEOTIDE SEQUENCE [LARGE SCALE GENOMIC DNA]</scope>
    <source>
        <strain evidence="3 4">CCFEE 5935</strain>
    </source>
</reference>